<dbReference type="WBParaSite" id="Hba_12805">
    <property type="protein sequence ID" value="Hba_12805"/>
    <property type="gene ID" value="Hba_12805"/>
</dbReference>
<evidence type="ECO:0000313" key="3">
    <source>
        <dbReference type="WBParaSite" id="Hba_12805"/>
    </source>
</evidence>
<sequence>MDGITPETINSFKTGGTLQNTSEGINNVDNEIRELRRRIVFIRFLMTLLFTSLQVLDGLKLTVYRHESDARELSKILHRIQVRSVREPVHSGHIIVFQPGLGASTGVDCGIILLKS</sequence>
<name>A0A1I7X5R3_HETBA</name>
<dbReference type="AlphaFoldDB" id="A0A1I7X5R3"/>
<accession>A0A1I7X5R3</accession>
<feature type="transmembrane region" description="Helical" evidence="1">
    <location>
        <begin position="40"/>
        <end position="56"/>
    </location>
</feature>
<protein>
    <submittedName>
        <fullName evidence="3">Uncharacterized protein</fullName>
    </submittedName>
</protein>
<evidence type="ECO:0000313" key="2">
    <source>
        <dbReference type="Proteomes" id="UP000095283"/>
    </source>
</evidence>
<keyword evidence="1" id="KW-0812">Transmembrane</keyword>
<evidence type="ECO:0000256" key="1">
    <source>
        <dbReference type="SAM" id="Phobius"/>
    </source>
</evidence>
<dbReference type="Proteomes" id="UP000095283">
    <property type="component" value="Unplaced"/>
</dbReference>
<keyword evidence="1" id="KW-0472">Membrane</keyword>
<keyword evidence="2" id="KW-1185">Reference proteome</keyword>
<organism evidence="2 3">
    <name type="scientific">Heterorhabditis bacteriophora</name>
    <name type="common">Entomopathogenic nematode worm</name>
    <dbReference type="NCBI Taxonomy" id="37862"/>
    <lineage>
        <taxon>Eukaryota</taxon>
        <taxon>Metazoa</taxon>
        <taxon>Ecdysozoa</taxon>
        <taxon>Nematoda</taxon>
        <taxon>Chromadorea</taxon>
        <taxon>Rhabditida</taxon>
        <taxon>Rhabditina</taxon>
        <taxon>Rhabditomorpha</taxon>
        <taxon>Strongyloidea</taxon>
        <taxon>Heterorhabditidae</taxon>
        <taxon>Heterorhabditis</taxon>
    </lineage>
</organism>
<keyword evidence="1" id="KW-1133">Transmembrane helix</keyword>
<proteinExistence type="predicted"/>
<reference evidence="3" key="1">
    <citation type="submission" date="2016-11" db="UniProtKB">
        <authorList>
            <consortium name="WormBaseParasite"/>
        </authorList>
    </citation>
    <scope>IDENTIFICATION</scope>
</reference>